<organism evidence="1 2">
    <name type="scientific">Funneliformis geosporum</name>
    <dbReference type="NCBI Taxonomy" id="1117311"/>
    <lineage>
        <taxon>Eukaryota</taxon>
        <taxon>Fungi</taxon>
        <taxon>Fungi incertae sedis</taxon>
        <taxon>Mucoromycota</taxon>
        <taxon>Glomeromycotina</taxon>
        <taxon>Glomeromycetes</taxon>
        <taxon>Glomerales</taxon>
        <taxon>Glomeraceae</taxon>
        <taxon>Funneliformis</taxon>
    </lineage>
</organism>
<name>A0A9W4TDD6_9GLOM</name>
<sequence>PQGILTIETIKKILDPHIGESPDPLRESISKFDNIPDGVPNISTYLKFVDREEEVKQLMMNMEKLYYLVKNLKQFPEPKKEIRFPTAVGTAGKGKTTFARRAYEKSEIYSKVVKPEVVDAVRKCHEAGRSFRIACDQFSSTVLRRNADATFGTMLLYEALKYRLP</sequence>
<evidence type="ECO:0000313" key="2">
    <source>
        <dbReference type="Proteomes" id="UP001153678"/>
    </source>
</evidence>
<reference evidence="1" key="1">
    <citation type="submission" date="2022-08" db="EMBL/GenBank/DDBJ databases">
        <authorList>
            <person name="Kallberg Y."/>
            <person name="Tangrot J."/>
            <person name="Rosling A."/>
        </authorList>
    </citation>
    <scope>NUCLEOTIDE SEQUENCE</scope>
    <source>
        <strain evidence="1">Wild A</strain>
    </source>
</reference>
<dbReference type="EMBL" id="CAMKVN010025229">
    <property type="protein sequence ID" value="CAI2200730.1"/>
    <property type="molecule type" value="Genomic_DNA"/>
</dbReference>
<proteinExistence type="predicted"/>
<dbReference type="AlphaFoldDB" id="A0A9W4TDD6"/>
<dbReference type="OrthoDB" id="2437062at2759"/>
<comment type="caution">
    <text evidence="1">The sequence shown here is derived from an EMBL/GenBank/DDBJ whole genome shotgun (WGS) entry which is preliminary data.</text>
</comment>
<evidence type="ECO:0000313" key="1">
    <source>
        <dbReference type="EMBL" id="CAI2200730.1"/>
    </source>
</evidence>
<keyword evidence="2" id="KW-1185">Reference proteome</keyword>
<protein>
    <submittedName>
        <fullName evidence="1">8680_t:CDS:1</fullName>
    </submittedName>
</protein>
<feature type="non-terminal residue" evidence="1">
    <location>
        <position position="165"/>
    </location>
</feature>
<accession>A0A9W4TDD6</accession>
<dbReference type="Proteomes" id="UP001153678">
    <property type="component" value="Unassembled WGS sequence"/>
</dbReference>
<gene>
    <name evidence="1" type="ORF">FWILDA_LOCUS19712</name>
</gene>
<feature type="non-terminal residue" evidence="1">
    <location>
        <position position="1"/>
    </location>
</feature>